<dbReference type="Pfam" id="PF04499">
    <property type="entry name" value="SAPS"/>
    <property type="match status" value="1"/>
</dbReference>
<dbReference type="GO" id="GO:0019888">
    <property type="term" value="F:protein phosphatase regulator activity"/>
    <property type="evidence" value="ECO:0007669"/>
    <property type="project" value="TreeGrafter"/>
</dbReference>
<organism evidence="4 5">
    <name type="scientific">Obba rivulosa</name>
    <dbReference type="NCBI Taxonomy" id="1052685"/>
    <lineage>
        <taxon>Eukaryota</taxon>
        <taxon>Fungi</taxon>
        <taxon>Dikarya</taxon>
        <taxon>Basidiomycota</taxon>
        <taxon>Agaricomycotina</taxon>
        <taxon>Agaricomycetes</taxon>
        <taxon>Polyporales</taxon>
        <taxon>Gelatoporiaceae</taxon>
        <taxon>Obba</taxon>
    </lineage>
</organism>
<gene>
    <name evidence="4" type="ORF">OBBRIDRAFT_252166</name>
</gene>
<feature type="region of interest" description="Disordered" evidence="3">
    <location>
        <begin position="744"/>
        <end position="771"/>
    </location>
</feature>
<comment type="similarity">
    <text evidence="1">Belongs to the SAPS family.</text>
</comment>
<dbReference type="AlphaFoldDB" id="A0A8E2DQD1"/>
<feature type="region of interest" description="Disordered" evidence="3">
    <location>
        <begin position="784"/>
        <end position="960"/>
    </location>
</feature>
<feature type="compositionally biased region" description="Low complexity" evidence="3">
    <location>
        <begin position="544"/>
        <end position="562"/>
    </location>
</feature>
<feature type="compositionally biased region" description="Acidic residues" evidence="3">
    <location>
        <begin position="856"/>
        <end position="867"/>
    </location>
</feature>
<dbReference type="Proteomes" id="UP000250043">
    <property type="component" value="Unassembled WGS sequence"/>
</dbReference>
<reference evidence="4 5" key="1">
    <citation type="submission" date="2016-07" db="EMBL/GenBank/DDBJ databases">
        <title>Draft genome of the white-rot fungus Obba rivulosa 3A-2.</title>
        <authorList>
            <consortium name="DOE Joint Genome Institute"/>
            <person name="Miettinen O."/>
            <person name="Riley R."/>
            <person name="Acob R."/>
            <person name="Barry K."/>
            <person name="Cullen D."/>
            <person name="De Vries R."/>
            <person name="Hainaut M."/>
            <person name="Hatakka A."/>
            <person name="Henrissat B."/>
            <person name="Hilden K."/>
            <person name="Kuo R."/>
            <person name="Labutti K."/>
            <person name="Lipzen A."/>
            <person name="Makela M.R."/>
            <person name="Sandor L."/>
            <person name="Spatafora J.W."/>
            <person name="Grigoriev I.V."/>
            <person name="Hibbett D.S."/>
        </authorList>
    </citation>
    <scope>NUCLEOTIDE SEQUENCE [LARGE SCALE GENOMIC DNA]</scope>
    <source>
        <strain evidence="4 5">3A-2</strain>
    </source>
</reference>
<name>A0A8E2DQD1_9APHY</name>
<feature type="region of interest" description="Disordered" evidence="3">
    <location>
        <begin position="527"/>
        <end position="607"/>
    </location>
</feature>
<dbReference type="EMBL" id="KV722350">
    <property type="protein sequence ID" value="OCH93828.1"/>
    <property type="molecule type" value="Genomic_DNA"/>
</dbReference>
<feature type="region of interest" description="Disordered" evidence="3">
    <location>
        <begin position="463"/>
        <end position="513"/>
    </location>
</feature>
<feature type="compositionally biased region" description="Low complexity" evidence="3">
    <location>
        <begin position="584"/>
        <end position="593"/>
    </location>
</feature>
<keyword evidence="2" id="KW-0131">Cell cycle</keyword>
<dbReference type="OrthoDB" id="10259133at2759"/>
<dbReference type="GO" id="GO:0005829">
    <property type="term" value="C:cytosol"/>
    <property type="evidence" value="ECO:0007669"/>
    <property type="project" value="TreeGrafter"/>
</dbReference>
<evidence type="ECO:0000256" key="3">
    <source>
        <dbReference type="SAM" id="MobiDB-lite"/>
    </source>
</evidence>
<evidence type="ECO:0000313" key="4">
    <source>
        <dbReference type="EMBL" id="OCH93828.1"/>
    </source>
</evidence>
<dbReference type="GO" id="GO:0019903">
    <property type="term" value="F:protein phosphatase binding"/>
    <property type="evidence" value="ECO:0007669"/>
    <property type="project" value="InterPro"/>
</dbReference>
<proteinExistence type="inferred from homology"/>
<feature type="compositionally biased region" description="Polar residues" evidence="3">
    <location>
        <begin position="905"/>
        <end position="917"/>
    </location>
</feature>
<feature type="region of interest" description="Disordered" evidence="3">
    <location>
        <begin position="978"/>
        <end position="1025"/>
    </location>
</feature>
<evidence type="ECO:0000256" key="1">
    <source>
        <dbReference type="ARBA" id="ARBA00006180"/>
    </source>
</evidence>
<accession>A0A8E2DQD1</accession>
<protein>
    <submittedName>
        <fullName evidence="4">SAPS-domain-containing protein</fullName>
    </submittedName>
</protein>
<feature type="compositionally biased region" description="Low complexity" evidence="3">
    <location>
        <begin position="988"/>
        <end position="999"/>
    </location>
</feature>
<evidence type="ECO:0000313" key="5">
    <source>
        <dbReference type="Proteomes" id="UP000250043"/>
    </source>
</evidence>
<feature type="compositionally biased region" description="Polar residues" evidence="3">
    <location>
        <begin position="934"/>
        <end position="948"/>
    </location>
</feature>
<keyword evidence="5" id="KW-1185">Reference proteome</keyword>
<dbReference type="PANTHER" id="PTHR12634:SF8">
    <property type="entry name" value="FIERY MOUNTAIN, ISOFORM D"/>
    <property type="match status" value="1"/>
</dbReference>
<dbReference type="PANTHER" id="PTHR12634">
    <property type="entry name" value="SIT4 YEAST -ASSOCIATING PROTEIN-RELATED"/>
    <property type="match status" value="1"/>
</dbReference>
<evidence type="ECO:0000256" key="2">
    <source>
        <dbReference type="ARBA" id="ARBA00023306"/>
    </source>
</evidence>
<feature type="compositionally biased region" description="Acidic residues" evidence="3">
    <location>
        <begin position="499"/>
        <end position="513"/>
    </location>
</feature>
<feature type="compositionally biased region" description="Acidic residues" evidence="3">
    <location>
        <begin position="822"/>
        <end position="831"/>
    </location>
</feature>
<dbReference type="InterPro" id="IPR007587">
    <property type="entry name" value="SAPS"/>
</dbReference>
<feature type="compositionally biased region" description="Acidic residues" evidence="3">
    <location>
        <begin position="471"/>
        <end position="481"/>
    </location>
</feature>
<feature type="compositionally biased region" description="Basic and acidic residues" evidence="3">
    <location>
        <begin position="801"/>
        <end position="814"/>
    </location>
</feature>
<dbReference type="GO" id="GO:0005634">
    <property type="term" value="C:nucleus"/>
    <property type="evidence" value="ECO:0007669"/>
    <property type="project" value="TreeGrafter"/>
</dbReference>
<feature type="compositionally biased region" description="Basic and acidic residues" evidence="3">
    <location>
        <begin position="1004"/>
        <end position="1025"/>
    </location>
</feature>
<sequence>MFWRFGFHNASSIDSLLDKEDVSLEAILDEDDLLQECKAQNTRLSEYFQRVDVLQRLFGYVTGQIEGEEKGRFKYPYVATEVLCSEIWSIVETCINHADQLLTPFWETVLDRSPEDMKTQMVMASHFAKINAVFLSKKPAEMLAFIQSQPAVVERLLRHIETPAFADLLVRVIQLDEHPSCAGVLEWLSQENLMARLIDLLSPAHNSDMHAVVSELIKGIISMAAPSPGAGLSDGLSNGPASNRFARELAHCDSVSKLVSYILCDFEAPSVYGTEDAPTGVPADAQDESSAARPDPESATSSVVQSICIIIELIRQNNSDYFEPYLFHTLRNRLIQVQQSLQMNTEGGRDALEGAMKEMVNRMGVVHLGPVLEIMCDCLEKLQQYLRKPRSLNGPVQTTVGAISPLTFERYRICELYAELLHCSNMSLLNRSHEYDHLYDAEGRLRGGLSALEELAQVIAIGSGHDRDGDGMDDGEDEIEPAQELPVSSASHDSASLLDSDEDMSDDEPGSSDDEAMEEIAMYDDPQMLGQPHAPLVESPQEQPTSVSPPTSASPTSSSSSPLDIAAFPLQRQHTWSSDPGAGSPRPRSSSSRRSLRRSMIADGPPGPVVLGERLKQRFVETNVVSSLLDLFFDFPWNNFLHSVVYDLIHQVLTGRIDGGFNRELTIALFRDARLMHRIIEGSKRNDVESVKPKGVRLGYMGHLTLISEDVIGALEHFPPDLRLQIAQYAPQPDWDEYVTGRYKETKKKDTSPLGGGKPVIAPGMRNGGASQWKVDEADAGIATTAAGTSNGSKEGAGVKGEFRRTVSRVREGSADFGAAPMEDDDDDEEFSTAGPPRFAHYLAQEMQTTEHFESSDEASDDEEEDCGWLAHSNFDLRSPPVAARHHQNDRRPLSSNGFEDAFNPNPSNTSTANDMSYGNPFEDDTFGPFSDSAAANGSDPFTFSTGYTEEMIDDGGFDSFGEFGDFQSAASSLVEDDGTLTPTGADSWSFASSSSTSSFEEQTIDRRVGGSPREHDERTARDNQ</sequence>
<feature type="region of interest" description="Disordered" evidence="3">
    <location>
        <begin position="275"/>
        <end position="298"/>
    </location>
</feature>
<feature type="compositionally biased region" description="Low complexity" evidence="3">
    <location>
        <begin position="488"/>
        <end position="498"/>
    </location>
</feature>